<proteinExistence type="predicted"/>
<dbReference type="EMBL" id="CM043793">
    <property type="protein sequence ID" value="KAI4821033.1"/>
    <property type="molecule type" value="Genomic_DNA"/>
</dbReference>
<name>A0ACB9X4L9_CHAAC</name>
<evidence type="ECO:0000313" key="1">
    <source>
        <dbReference type="EMBL" id="KAI4821033.1"/>
    </source>
</evidence>
<evidence type="ECO:0000313" key="2">
    <source>
        <dbReference type="Proteomes" id="UP001057452"/>
    </source>
</evidence>
<comment type="caution">
    <text evidence="1">The sequence shown here is derived from an EMBL/GenBank/DDBJ whole genome shotgun (WGS) entry which is preliminary data.</text>
</comment>
<dbReference type="Proteomes" id="UP001057452">
    <property type="component" value="Chromosome 9"/>
</dbReference>
<gene>
    <name evidence="1" type="ORF">KUCAC02_028985</name>
</gene>
<feature type="non-terminal residue" evidence="1">
    <location>
        <position position="1"/>
    </location>
</feature>
<organism evidence="1 2">
    <name type="scientific">Chaenocephalus aceratus</name>
    <name type="common">Blackfin icefish</name>
    <name type="synonym">Chaenichthys aceratus</name>
    <dbReference type="NCBI Taxonomy" id="36190"/>
    <lineage>
        <taxon>Eukaryota</taxon>
        <taxon>Metazoa</taxon>
        <taxon>Chordata</taxon>
        <taxon>Craniata</taxon>
        <taxon>Vertebrata</taxon>
        <taxon>Euteleostomi</taxon>
        <taxon>Actinopterygii</taxon>
        <taxon>Neopterygii</taxon>
        <taxon>Teleostei</taxon>
        <taxon>Neoteleostei</taxon>
        <taxon>Acanthomorphata</taxon>
        <taxon>Eupercaria</taxon>
        <taxon>Perciformes</taxon>
        <taxon>Notothenioidei</taxon>
        <taxon>Channichthyidae</taxon>
        <taxon>Chaenocephalus</taxon>
    </lineage>
</organism>
<sequence>PPQTTILLGGSVMEEKLREVNRIKGSYALVDRYGEEEREKPGKEGCEGSQPRDSYNQETRHALFR</sequence>
<accession>A0ACB9X4L9</accession>
<reference evidence="1" key="1">
    <citation type="submission" date="2022-05" db="EMBL/GenBank/DDBJ databases">
        <title>Chromosome-level genome of Chaenocephalus aceratus.</title>
        <authorList>
            <person name="Park H."/>
        </authorList>
    </citation>
    <scope>NUCLEOTIDE SEQUENCE</scope>
    <source>
        <strain evidence="1">KU_202001</strain>
    </source>
</reference>
<protein>
    <submittedName>
        <fullName evidence="1">Uncharacterized protein</fullName>
    </submittedName>
</protein>
<keyword evidence="2" id="KW-1185">Reference proteome</keyword>
<feature type="non-terminal residue" evidence="1">
    <location>
        <position position="65"/>
    </location>
</feature>